<dbReference type="SUPFAM" id="SSF55811">
    <property type="entry name" value="Nudix"/>
    <property type="match status" value="1"/>
</dbReference>
<dbReference type="InterPro" id="IPR040618">
    <property type="entry name" value="Pre-Nudix"/>
</dbReference>
<dbReference type="OrthoDB" id="447842at2759"/>
<evidence type="ECO:0000256" key="2">
    <source>
        <dbReference type="ARBA" id="ARBA00022801"/>
    </source>
</evidence>
<dbReference type="Proteomes" id="UP000711488">
    <property type="component" value="Unassembled WGS sequence"/>
</dbReference>
<evidence type="ECO:0000256" key="1">
    <source>
        <dbReference type="ARBA" id="ARBA00005582"/>
    </source>
</evidence>
<dbReference type="Gene3D" id="3.40.630.30">
    <property type="match status" value="1"/>
</dbReference>
<protein>
    <recommendedName>
        <fullName evidence="3">Pre-nudix hydrolase domain-containing protein</fullName>
    </recommendedName>
</protein>
<dbReference type="PANTHER" id="PTHR13994">
    <property type="entry name" value="NUDIX HYDROLASE RELATED"/>
    <property type="match status" value="1"/>
</dbReference>
<comment type="similarity">
    <text evidence="1">Belongs to the Nudix hydrolase family.</text>
</comment>
<dbReference type="PRINTS" id="PR01356">
    <property type="entry name" value="GFGPROTEIN"/>
</dbReference>
<reference evidence="4" key="1">
    <citation type="submission" date="2014-08" db="EMBL/GenBank/DDBJ databases">
        <authorList>
            <person name="Murali S."/>
            <person name="Richards S."/>
            <person name="Bandaranaike D."/>
            <person name="Bellair M."/>
            <person name="Blankenburg K."/>
            <person name="Chao H."/>
            <person name="Dinh H."/>
            <person name="Doddapaneni H."/>
            <person name="Dugan-Rocha S."/>
            <person name="Elkadiri S."/>
            <person name="Gnanaolivu R."/>
            <person name="Hughes D."/>
            <person name="Lee S."/>
            <person name="Li M."/>
            <person name="Ming W."/>
            <person name="Munidasa M."/>
            <person name="Muniz J."/>
            <person name="Nguyen L."/>
            <person name="Osuji N."/>
            <person name="Pu L.-L."/>
            <person name="Puazo M."/>
            <person name="Skinner E."/>
            <person name="Qu C."/>
            <person name="Quiroz J."/>
            <person name="Raj R."/>
            <person name="Weissenberger G."/>
            <person name="Xin Y."/>
            <person name="Zou X."/>
            <person name="Han Y."/>
            <person name="Worley K."/>
            <person name="Muzny D."/>
            <person name="Gibbs R."/>
        </authorList>
    </citation>
    <scope>NUCLEOTIDE SEQUENCE</scope>
    <source>
        <strain evidence="4">HAZT.00-mixed</strain>
        <tissue evidence="4">Whole organism</tissue>
    </source>
</reference>
<dbReference type="PANTHER" id="PTHR13994:SF13">
    <property type="entry name" value="FI03680P"/>
    <property type="match status" value="1"/>
</dbReference>
<dbReference type="GO" id="GO:0051287">
    <property type="term" value="F:NAD binding"/>
    <property type="evidence" value="ECO:0007669"/>
    <property type="project" value="TreeGrafter"/>
</dbReference>
<sequence length="163" mass="18387">MRKEMFGALEERPSAAAYCVSTTDRSMTSHLNNPEASLEAWTAEGVRGVWFEIHLLHTHWVPVLAKHGFVFHHGEDSEVVMVRWLPTDAPSTLPRYAHTVVGVGAMVVREDSGQLLVVEDKYCQRPHWKLPGGYVERGLCFTISSLFQECFCHESFSKAGAWL</sequence>
<dbReference type="EMBL" id="JQDR03015770">
    <property type="protein sequence ID" value="KAA0186121.1"/>
    <property type="molecule type" value="Genomic_DNA"/>
</dbReference>
<keyword evidence="2" id="KW-0378">Hydrolase</keyword>
<dbReference type="Pfam" id="PF18290">
    <property type="entry name" value="Nudix_hydro"/>
    <property type="match status" value="1"/>
</dbReference>
<reference evidence="4" key="2">
    <citation type="journal article" date="2018" name="Environ. Sci. Technol.">
        <title>The Toxicogenome of Hyalella azteca: A Model for Sediment Ecotoxicology and Evolutionary Toxicology.</title>
        <authorList>
            <person name="Poynton H.C."/>
            <person name="Hasenbein S."/>
            <person name="Benoit J.B."/>
            <person name="Sepulveda M.S."/>
            <person name="Poelchau M.F."/>
            <person name="Hughes D.S.T."/>
            <person name="Murali S.C."/>
            <person name="Chen S."/>
            <person name="Glastad K.M."/>
            <person name="Goodisman M.A.D."/>
            <person name="Werren J.H."/>
            <person name="Vineis J.H."/>
            <person name="Bowen J.L."/>
            <person name="Friedrich M."/>
            <person name="Jones J."/>
            <person name="Robertson H.M."/>
            <person name="Feyereisen R."/>
            <person name="Mechler-Hickson A."/>
            <person name="Mathers N."/>
            <person name="Lee C.E."/>
            <person name="Colbourne J.K."/>
            <person name="Biales A."/>
            <person name="Johnston J.S."/>
            <person name="Wellborn G.A."/>
            <person name="Rosendale A.J."/>
            <person name="Cridge A.G."/>
            <person name="Munoz-Torres M.C."/>
            <person name="Bain P.A."/>
            <person name="Manny A.R."/>
            <person name="Major K.M."/>
            <person name="Lambert F.N."/>
            <person name="Vulpe C.D."/>
            <person name="Tuck P."/>
            <person name="Blalock B.J."/>
            <person name="Lin Y.Y."/>
            <person name="Smith M.E."/>
            <person name="Ochoa-Acuna H."/>
            <person name="Chen M.M."/>
            <person name="Childers C.P."/>
            <person name="Qu J."/>
            <person name="Dugan S."/>
            <person name="Lee S.L."/>
            <person name="Chao H."/>
            <person name="Dinh H."/>
            <person name="Han Y."/>
            <person name="Doddapaneni H."/>
            <person name="Worley K.C."/>
            <person name="Muzny D.M."/>
            <person name="Gibbs R.A."/>
            <person name="Richards S."/>
        </authorList>
    </citation>
    <scope>NUCLEOTIDE SEQUENCE</scope>
    <source>
        <strain evidence="4">HAZT.00-mixed</strain>
        <tissue evidence="4">Whole organism</tissue>
    </source>
</reference>
<evidence type="ECO:0000313" key="4">
    <source>
        <dbReference type="EMBL" id="KAA0186121.1"/>
    </source>
</evidence>
<proteinExistence type="inferred from homology"/>
<name>A0A6A0GRW5_HYAAZ</name>
<dbReference type="InterPro" id="IPR015797">
    <property type="entry name" value="NUDIX_hydrolase-like_dom_sf"/>
</dbReference>
<evidence type="ECO:0000259" key="3">
    <source>
        <dbReference type="Pfam" id="PF18290"/>
    </source>
</evidence>
<dbReference type="GO" id="GO:0035529">
    <property type="term" value="F:NADH pyrophosphatase activity"/>
    <property type="evidence" value="ECO:0007669"/>
    <property type="project" value="TreeGrafter"/>
</dbReference>
<gene>
    <name evidence="4" type="ORF">HAZT_HAZT010633</name>
</gene>
<dbReference type="AlphaFoldDB" id="A0A6A0GRW5"/>
<reference evidence="4" key="3">
    <citation type="submission" date="2019-06" db="EMBL/GenBank/DDBJ databases">
        <authorList>
            <person name="Poynton C."/>
            <person name="Hasenbein S."/>
            <person name="Benoit J.B."/>
            <person name="Sepulveda M.S."/>
            <person name="Poelchau M.F."/>
            <person name="Murali S.C."/>
            <person name="Chen S."/>
            <person name="Glastad K.M."/>
            <person name="Werren J.H."/>
            <person name="Vineis J.H."/>
            <person name="Bowen J.L."/>
            <person name="Friedrich M."/>
            <person name="Jones J."/>
            <person name="Robertson H.M."/>
            <person name="Feyereisen R."/>
            <person name="Mechler-Hickson A."/>
            <person name="Mathers N."/>
            <person name="Lee C.E."/>
            <person name="Colbourne J.K."/>
            <person name="Biales A."/>
            <person name="Johnston J.S."/>
            <person name="Wellborn G.A."/>
            <person name="Rosendale A.J."/>
            <person name="Cridge A.G."/>
            <person name="Munoz-Torres M.C."/>
            <person name="Bain P.A."/>
            <person name="Manny A.R."/>
            <person name="Major K.M."/>
            <person name="Lambert F.N."/>
            <person name="Vulpe C.D."/>
            <person name="Tuck P."/>
            <person name="Blalock B.J."/>
            <person name="Lin Y.-Y."/>
            <person name="Smith M.E."/>
            <person name="Ochoa-Acuna H."/>
            <person name="Chen M.-J.M."/>
            <person name="Childers C.P."/>
            <person name="Qu J."/>
            <person name="Dugan S."/>
            <person name="Lee S.L."/>
            <person name="Chao H."/>
            <person name="Dinh H."/>
            <person name="Han Y."/>
            <person name="Doddapaneni H."/>
            <person name="Worley K.C."/>
            <person name="Muzny D.M."/>
            <person name="Gibbs R.A."/>
            <person name="Richards S."/>
        </authorList>
    </citation>
    <scope>NUCLEOTIDE SEQUENCE</scope>
    <source>
        <strain evidence="4">HAZT.00-mixed</strain>
        <tissue evidence="4">Whole organism</tissue>
    </source>
</reference>
<dbReference type="InterPro" id="IPR003293">
    <property type="entry name" value="Nudix_hydrolase6-like"/>
</dbReference>
<comment type="caution">
    <text evidence="4">The sequence shown here is derived from an EMBL/GenBank/DDBJ whole genome shotgun (WGS) entry which is preliminary data.</text>
</comment>
<organism evidence="4">
    <name type="scientific">Hyalella azteca</name>
    <name type="common">Amphipod</name>
    <dbReference type="NCBI Taxonomy" id="294128"/>
    <lineage>
        <taxon>Eukaryota</taxon>
        <taxon>Metazoa</taxon>
        <taxon>Ecdysozoa</taxon>
        <taxon>Arthropoda</taxon>
        <taxon>Crustacea</taxon>
        <taxon>Multicrustacea</taxon>
        <taxon>Malacostraca</taxon>
        <taxon>Eumalacostraca</taxon>
        <taxon>Peracarida</taxon>
        <taxon>Amphipoda</taxon>
        <taxon>Senticaudata</taxon>
        <taxon>Talitrida</taxon>
        <taxon>Talitroidea</taxon>
        <taxon>Hyalellidae</taxon>
        <taxon>Hyalella</taxon>
    </lineage>
</organism>
<dbReference type="Gene3D" id="3.90.79.10">
    <property type="entry name" value="Nucleoside Triphosphate Pyrophosphohydrolase"/>
    <property type="match status" value="1"/>
</dbReference>
<accession>A0A6A0GRW5</accession>
<feature type="domain" description="Pre-nudix hydrolase" evidence="3">
    <location>
        <begin position="35"/>
        <end position="85"/>
    </location>
</feature>
<dbReference type="GO" id="GO:0047631">
    <property type="term" value="F:ADP-ribose diphosphatase activity"/>
    <property type="evidence" value="ECO:0007669"/>
    <property type="project" value="TreeGrafter"/>
</dbReference>